<accession>A0ABS9WD56</accession>
<organism evidence="3 4">
    <name type="scientific">Adlercreutzia faecimuris</name>
    <dbReference type="NCBI Taxonomy" id="2897341"/>
    <lineage>
        <taxon>Bacteria</taxon>
        <taxon>Bacillati</taxon>
        <taxon>Actinomycetota</taxon>
        <taxon>Coriobacteriia</taxon>
        <taxon>Eggerthellales</taxon>
        <taxon>Eggerthellaceae</taxon>
        <taxon>Adlercreutzia</taxon>
    </lineage>
</organism>
<evidence type="ECO:0000313" key="3">
    <source>
        <dbReference type="EMBL" id="MCI2240801.1"/>
    </source>
</evidence>
<dbReference type="Gene3D" id="3.40.50.12780">
    <property type="entry name" value="N-terminal domain of ligase-like"/>
    <property type="match status" value="1"/>
</dbReference>
<evidence type="ECO:0000259" key="1">
    <source>
        <dbReference type="Pfam" id="PF00501"/>
    </source>
</evidence>
<feature type="domain" description="AMP-binding enzyme C-terminal" evidence="2">
    <location>
        <begin position="479"/>
        <end position="554"/>
    </location>
</feature>
<dbReference type="Pfam" id="PF00501">
    <property type="entry name" value="AMP-binding"/>
    <property type="match status" value="1"/>
</dbReference>
<dbReference type="InterPro" id="IPR020845">
    <property type="entry name" value="AMP-binding_CS"/>
</dbReference>
<evidence type="ECO:0000259" key="2">
    <source>
        <dbReference type="Pfam" id="PF13193"/>
    </source>
</evidence>
<dbReference type="InterPro" id="IPR025110">
    <property type="entry name" value="AMP-bd_C"/>
</dbReference>
<gene>
    <name evidence="3" type="ORF">LPT13_00295</name>
</gene>
<reference evidence="3" key="1">
    <citation type="submission" date="2021-11" db="EMBL/GenBank/DDBJ databases">
        <title>A Novel Adlercreutzia Species, isolated from a Allomyrina dichotoma larva feces.</title>
        <authorList>
            <person name="Suh M.K."/>
        </authorList>
    </citation>
    <scope>NUCLEOTIDE SEQUENCE</scope>
    <source>
        <strain evidence="3">JBNU-10</strain>
    </source>
</reference>
<feature type="domain" description="AMP-dependent synthetase/ligase" evidence="1">
    <location>
        <begin position="46"/>
        <end position="429"/>
    </location>
</feature>
<keyword evidence="4" id="KW-1185">Reference proteome</keyword>
<dbReference type="PANTHER" id="PTHR43767">
    <property type="entry name" value="LONG-CHAIN-FATTY-ACID--COA LIGASE"/>
    <property type="match status" value="1"/>
</dbReference>
<dbReference type="PROSITE" id="PS00455">
    <property type="entry name" value="AMP_BINDING"/>
    <property type="match status" value="1"/>
</dbReference>
<dbReference type="Proteomes" id="UP001430755">
    <property type="component" value="Unassembled WGS sequence"/>
</dbReference>
<dbReference type="InterPro" id="IPR050237">
    <property type="entry name" value="ATP-dep_AMP-bd_enzyme"/>
</dbReference>
<sequence length="570" mass="60990">MASETWEARFDRKVAELEPLWQAAYDAGVPRHDPLPDVTMADCIAATVADRPDAVHAAYRDEALTYRQTNEAACRVAAALAAAGVTRGDRVVVMLGNVPELIEAYMACYKAGYVVVGVNPRSTVDEMAANLADCAPAAVVAPAGRLDDLAAAAERAGAAPRIVLAVADDAPEAAEAPAIPAALPTEPPVPVASFARVAADGPAPEPADPPAPDDPAMIIYTGGTTGVSKGCPLTNRMLLQAQRLFFRDLEPLLGEGRAMTSLVTSPMTHAYGMNFGVNWGFVAGGPVVLAEHLDGPSLAALVERHRPTVWGAVPTLLNDFCSAEERESRDVSSLRAVVVSCAATSGEIMRRFERLHPDVAVVEDYGMTETAGPVTLTPVLRGASAGSVGVPCIDTDVLVVDLETGERPLGFGEHGEVIFRGPQVIKEYWHVPEETAKAFRGDWIYSGDVGYFDESGCLFVVDRIKDVICVGGFSVFPREIDEVLFAHPAVAEACTVGVPDERSVERPKSFVVLHPGAQLTEQEAIAYCHEHLLAYKCPKYVEFIDRIPTTHLGKPDKRALRAREAARRRP</sequence>
<evidence type="ECO:0000313" key="4">
    <source>
        <dbReference type="Proteomes" id="UP001430755"/>
    </source>
</evidence>
<dbReference type="EMBL" id="JAJMLW010000001">
    <property type="protein sequence ID" value="MCI2240801.1"/>
    <property type="molecule type" value="Genomic_DNA"/>
</dbReference>
<proteinExistence type="predicted"/>
<protein>
    <submittedName>
        <fullName evidence="3">AMP-binding protein</fullName>
    </submittedName>
</protein>
<dbReference type="SUPFAM" id="SSF56801">
    <property type="entry name" value="Acetyl-CoA synthetase-like"/>
    <property type="match status" value="1"/>
</dbReference>
<name>A0ABS9WD56_9ACTN</name>
<dbReference type="Pfam" id="PF13193">
    <property type="entry name" value="AMP-binding_C"/>
    <property type="match status" value="1"/>
</dbReference>
<dbReference type="InterPro" id="IPR042099">
    <property type="entry name" value="ANL_N_sf"/>
</dbReference>
<comment type="caution">
    <text evidence="3">The sequence shown here is derived from an EMBL/GenBank/DDBJ whole genome shotgun (WGS) entry which is preliminary data.</text>
</comment>
<dbReference type="PANTHER" id="PTHR43767:SF1">
    <property type="entry name" value="NONRIBOSOMAL PEPTIDE SYNTHASE PES1 (EUROFUNG)-RELATED"/>
    <property type="match status" value="1"/>
</dbReference>
<dbReference type="Gene3D" id="3.30.300.30">
    <property type="match status" value="1"/>
</dbReference>
<dbReference type="RefSeq" id="WP_242162389.1">
    <property type="nucleotide sequence ID" value="NZ_JAJMLW010000001.1"/>
</dbReference>
<dbReference type="InterPro" id="IPR000873">
    <property type="entry name" value="AMP-dep_synth/lig_dom"/>
</dbReference>
<dbReference type="InterPro" id="IPR045851">
    <property type="entry name" value="AMP-bd_C_sf"/>
</dbReference>